<comment type="function">
    <text evidence="1 11">Condensation of UDP-2,3-diacylglucosamine and 2,3-diacylglucosamine-1-phosphate to form lipid A disaccharide, a precursor of lipid A, a phosphorylated glycolipid that anchors the lipopolysaccharide to the outer membrane of the cell.</text>
</comment>
<evidence type="ECO:0000256" key="5">
    <source>
        <dbReference type="ARBA" id="ARBA00022516"/>
    </source>
</evidence>
<dbReference type="EMBL" id="QFXC01000004">
    <property type="protein sequence ID" value="RDH85270.1"/>
    <property type="molecule type" value="Genomic_DNA"/>
</dbReference>
<evidence type="ECO:0000256" key="8">
    <source>
        <dbReference type="ARBA" id="ARBA00022679"/>
    </source>
</evidence>
<evidence type="ECO:0000256" key="10">
    <source>
        <dbReference type="ARBA" id="ARBA00048975"/>
    </source>
</evidence>
<keyword evidence="9 11" id="KW-0443">Lipid metabolism</keyword>
<evidence type="ECO:0000256" key="2">
    <source>
        <dbReference type="ARBA" id="ARBA00007868"/>
    </source>
</evidence>
<evidence type="ECO:0000256" key="1">
    <source>
        <dbReference type="ARBA" id="ARBA00002056"/>
    </source>
</evidence>
<dbReference type="UniPathway" id="UPA00973"/>
<dbReference type="GO" id="GO:0009245">
    <property type="term" value="P:lipid A biosynthetic process"/>
    <property type="evidence" value="ECO:0007669"/>
    <property type="project" value="UniProtKB-UniRule"/>
</dbReference>
<comment type="catalytic activity">
    <reaction evidence="10 11">
        <text>a lipid X + a UDP-2-N,3-O-bis[(3R)-3-hydroxyacyl]-alpha-D-glucosamine = a lipid A disaccharide + UDP + H(+)</text>
        <dbReference type="Rhea" id="RHEA:67828"/>
        <dbReference type="ChEBI" id="CHEBI:15378"/>
        <dbReference type="ChEBI" id="CHEBI:58223"/>
        <dbReference type="ChEBI" id="CHEBI:137748"/>
        <dbReference type="ChEBI" id="CHEBI:176338"/>
        <dbReference type="ChEBI" id="CHEBI:176343"/>
        <dbReference type="EC" id="2.4.1.182"/>
    </reaction>
</comment>
<dbReference type="AlphaFoldDB" id="A0A370DL25"/>
<dbReference type="HAMAP" id="MF_00392">
    <property type="entry name" value="LpxB"/>
    <property type="match status" value="1"/>
</dbReference>
<evidence type="ECO:0000256" key="6">
    <source>
        <dbReference type="ARBA" id="ARBA00022556"/>
    </source>
</evidence>
<evidence type="ECO:0000256" key="9">
    <source>
        <dbReference type="ARBA" id="ARBA00023098"/>
    </source>
</evidence>
<dbReference type="NCBIfam" id="TIGR00215">
    <property type="entry name" value="lpxB"/>
    <property type="match status" value="1"/>
</dbReference>
<dbReference type="PANTHER" id="PTHR30372:SF4">
    <property type="entry name" value="LIPID-A-DISACCHARIDE SYNTHASE, MITOCHONDRIAL-RELATED"/>
    <property type="match status" value="1"/>
</dbReference>
<evidence type="ECO:0000256" key="7">
    <source>
        <dbReference type="ARBA" id="ARBA00022676"/>
    </source>
</evidence>
<keyword evidence="5 11" id="KW-0444">Lipid biosynthesis</keyword>
<keyword evidence="13" id="KW-1185">Reference proteome</keyword>
<evidence type="ECO:0000256" key="3">
    <source>
        <dbReference type="ARBA" id="ARBA00012687"/>
    </source>
</evidence>
<reference evidence="12 13" key="1">
    <citation type="journal article" date="2018" name="ISME J.">
        <title>Endosymbiont genomes yield clues of tubeworm success.</title>
        <authorList>
            <person name="Li Y."/>
            <person name="Liles M.R."/>
            <person name="Halanych K.M."/>
        </authorList>
    </citation>
    <scope>NUCLEOTIDE SEQUENCE [LARGE SCALE GENOMIC DNA]</scope>
    <source>
        <strain evidence="12">A1464</strain>
    </source>
</reference>
<proteinExistence type="inferred from homology"/>
<comment type="similarity">
    <text evidence="2 11">Belongs to the LpxB family.</text>
</comment>
<evidence type="ECO:0000256" key="11">
    <source>
        <dbReference type="HAMAP-Rule" id="MF_00392"/>
    </source>
</evidence>
<evidence type="ECO:0000313" key="13">
    <source>
        <dbReference type="Proteomes" id="UP000254266"/>
    </source>
</evidence>
<name>A0A370DL25_9GAMM</name>
<gene>
    <name evidence="11" type="primary">lpxB</name>
    <name evidence="12" type="ORF">DIZ80_02310</name>
</gene>
<dbReference type="SUPFAM" id="SSF53756">
    <property type="entry name" value="UDP-Glycosyltransferase/glycogen phosphorylase"/>
    <property type="match status" value="1"/>
</dbReference>
<dbReference type="GO" id="GO:0016020">
    <property type="term" value="C:membrane"/>
    <property type="evidence" value="ECO:0007669"/>
    <property type="project" value="GOC"/>
</dbReference>
<dbReference type="GO" id="GO:0005543">
    <property type="term" value="F:phospholipid binding"/>
    <property type="evidence" value="ECO:0007669"/>
    <property type="project" value="TreeGrafter"/>
</dbReference>
<dbReference type="GO" id="GO:0008915">
    <property type="term" value="F:lipid-A-disaccharide synthase activity"/>
    <property type="evidence" value="ECO:0007669"/>
    <property type="project" value="UniProtKB-UniRule"/>
</dbReference>
<dbReference type="Proteomes" id="UP000254266">
    <property type="component" value="Unassembled WGS sequence"/>
</dbReference>
<dbReference type="PANTHER" id="PTHR30372">
    <property type="entry name" value="LIPID-A-DISACCHARIDE SYNTHASE"/>
    <property type="match status" value="1"/>
</dbReference>
<keyword evidence="6 11" id="KW-0441">Lipid A biosynthesis</keyword>
<accession>A0A370DL25</accession>
<comment type="caution">
    <text evidence="12">The sequence shown here is derived from an EMBL/GenBank/DDBJ whole genome shotgun (WGS) entry which is preliminary data.</text>
</comment>
<organism evidence="12 13">
    <name type="scientific">endosymbiont of Galathealinum brachiosum</name>
    <dbReference type="NCBI Taxonomy" id="2200906"/>
    <lineage>
        <taxon>Bacteria</taxon>
        <taxon>Pseudomonadati</taxon>
        <taxon>Pseudomonadota</taxon>
        <taxon>Gammaproteobacteria</taxon>
        <taxon>sulfur-oxidizing symbionts</taxon>
    </lineage>
</organism>
<evidence type="ECO:0000313" key="12">
    <source>
        <dbReference type="EMBL" id="RDH85270.1"/>
    </source>
</evidence>
<keyword evidence="7 11" id="KW-0328">Glycosyltransferase</keyword>
<dbReference type="EC" id="2.4.1.182" evidence="3 11"/>
<evidence type="ECO:0000256" key="4">
    <source>
        <dbReference type="ARBA" id="ARBA00020902"/>
    </source>
</evidence>
<comment type="pathway">
    <text evidence="11">Bacterial outer membrane biogenesis; LPS lipid A biosynthesis.</text>
</comment>
<dbReference type="Pfam" id="PF02684">
    <property type="entry name" value="LpxB"/>
    <property type="match status" value="1"/>
</dbReference>
<sequence>MKRVMISAGEASGDMHAANIVKAIKSNHNNIEFYGMGSTQLHDAGAELLIDCADIAVVGLVEVLVHYRKIKRALNTLRESLRDNPPDLLVLVDYQEFNFKLAETAKSLGIKVLFYISPQVWAWREHRVHKIGKIIDMMAVILPFEEKFYKDANVPVRFVGNPLVDKTHPDKDKQTCFEEYGLSNAKKVVGLFPGSRHGEIKRVLPIQLAAAEILLKDKPDLQFILPVASTLNKELFDSYLEQYSHLNIKLVKDLPYNVMQCCDTIMTASGTATLEIALMGIPNCMVYKIATISYLILLQLVKIKHIGLVNIVAEKYIVKEFLQFDAKPQLVADEINLILDDATYRKNMVNELNAVRDKLGKTGGIDNMADLILEMLD</sequence>
<dbReference type="InterPro" id="IPR003835">
    <property type="entry name" value="Glyco_trans_19"/>
</dbReference>
<keyword evidence="8 11" id="KW-0808">Transferase</keyword>
<protein>
    <recommendedName>
        <fullName evidence="4 11">Lipid-A-disaccharide synthase</fullName>
        <ecNumber evidence="3 11">2.4.1.182</ecNumber>
    </recommendedName>
</protein>
<dbReference type="Gene3D" id="3.40.50.2000">
    <property type="entry name" value="Glycogen Phosphorylase B"/>
    <property type="match status" value="2"/>
</dbReference>